<dbReference type="Gene3D" id="3.90.45.10">
    <property type="entry name" value="Peptide deformylase"/>
    <property type="match status" value="1"/>
</dbReference>
<dbReference type="STRING" id="1802362.A2806_00850"/>
<feature type="binding site" evidence="2">
    <location>
        <position position="140"/>
    </location>
    <ligand>
        <name>Fe cation</name>
        <dbReference type="ChEBI" id="CHEBI:24875"/>
    </ligand>
</feature>
<protein>
    <recommendedName>
        <fullName evidence="2">Peptide deformylase</fullName>
        <shortName evidence="2">PDF</shortName>
        <ecNumber evidence="2">3.5.1.88</ecNumber>
    </recommendedName>
    <alternativeName>
        <fullName evidence="2">Polypeptide deformylase</fullName>
    </alternativeName>
</protein>
<evidence type="ECO:0000313" key="4">
    <source>
        <dbReference type="EMBL" id="OHA48171.1"/>
    </source>
</evidence>
<feature type="active site" evidence="2">
    <location>
        <position position="137"/>
    </location>
</feature>
<gene>
    <name evidence="2" type="primary">def</name>
    <name evidence="4" type="ORF">A2806_00850</name>
</gene>
<dbReference type="NCBIfam" id="TIGR00079">
    <property type="entry name" value="pept_deformyl"/>
    <property type="match status" value="1"/>
</dbReference>
<dbReference type="SUPFAM" id="SSF56420">
    <property type="entry name" value="Peptide deformylase"/>
    <property type="match status" value="1"/>
</dbReference>
<comment type="caution">
    <text evidence="4">The sequence shown here is derived from an EMBL/GenBank/DDBJ whole genome shotgun (WGS) entry which is preliminary data.</text>
</comment>
<dbReference type="Proteomes" id="UP000177629">
    <property type="component" value="Unassembled WGS sequence"/>
</dbReference>
<proteinExistence type="inferred from homology"/>
<dbReference type="CDD" id="cd00487">
    <property type="entry name" value="Pep_deformylase"/>
    <property type="match status" value="1"/>
</dbReference>
<feature type="binding site" evidence="2">
    <location>
        <position position="136"/>
    </location>
    <ligand>
        <name>Fe cation</name>
        <dbReference type="ChEBI" id="CHEBI:24875"/>
    </ligand>
</feature>
<dbReference type="EC" id="3.5.1.88" evidence="2"/>
<name>A0A1G2PKK6_9BACT</name>
<feature type="binding site" evidence="2">
    <location>
        <position position="94"/>
    </location>
    <ligand>
        <name>Fe cation</name>
        <dbReference type="ChEBI" id="CHEBI:24875"/>
    </ligand>
</feature>
<keyword evidence="2" id="KW-0648">Protein biosynthesis</keyword>
<reference evidence="4 5" key="1">
    <citation type="journal article" date="2016" name="Nat. Commun.">
        <title>Thousands of microbial genomes shed light on interconnected biogeochemical processes in an aquifer system.</title>
        <authorList>
            <person name="Anantharaman K."/>
            <person name="Brown C.T."/>
            <person name="Hug L.A."/>
            <person name="Sharon I."/>
            <person name="Castelle C.J."/>
            <person name="Probst A.J."/>
            <person name="Thomas B.C."/>
            <person name="Singh A."/>
            <person name="Wilkins M.J."/>
            <person name="Karaoz U."/>
            <person name="Brodie E.L."/>
            <person name="Williams K.H."/>
            <person name="Hubbard S.S."/>
            <person name="Banfield J.F."/>
        </authorList>
    </citation>
    <scope>NUCLEOTIDE SEQUENCE [LARGE SCALE GENOMIC DNA]</scope>
</reference>
<keyword evidence="2" id="KW-0408">Iron</keyword>
<evidence type="ECO:0000313" key="5">
    <source>
        <dbReference type="Proteomes" id="UP000177629"/>
    </source>
</evidence>
<comment type="catalytic activity">
    <reaction evidence="2">
        <text>N-terminal N-formyl-L-methionyl-[peptide] + H2O = N-terminal L-methionyl-[peptide] + formate</text>
        <dbReference type="Rhea" id="RHEA:24420"/>
        <dbReference type="Rhea" id="RHEA-COMP:10639"/>
        <dbReference type="Rhea" id="RHEA-COMP:10640"/>
        <dbReference type="ChEBI" id="CHEBI:15377"/>
        <dbReference type="ChEBI" id="CHEBI:15740"/>
        <dbReference type="ChEBI" id="CHEBI:49298"/>
        <dbReference type="ChEBI" id="CHEBI:64731"/>
        <dbReference type="EC" id="3.5.1.88"/>
    </reaction>
</comment>
<evidence type="ECO:0000256" key="1">
    <source>
        <dbReference type="ARBA" id="ARBA00010759"/>
    </source>
</evidence>
<dbReference type="PANTHER" id="PTHR10458:SF22">
    <property type="entry name" value="PEPTIDE DEFORMYLASE"/>
    <property type="match status" value="1"/>
</dbReference>
<comment type="function">
    <text evidence="2">Removes the formyl group from the N-terminal Met of newly synthesized proteins. Requires at least a dipeptide for an efficient rate of reaction. N-terminal L-methionine is a prerequisite for activity but the enzyme has broad specificity at other positions.</text>
</comment>
<comment type="similarity">
    <text evidence="1 2">Belongs to the polypeptide deformylase family.</text>
</comment>
<dbReference type="PIRSF" id="PIRSF004749">
    <property type="entry name" value="Pep_def"/>
    <property type="match status" value="1"/>
</dbReference>
<dbReference type="PANTHER" id="PTHR10458">
    <property type="entry name" value="PEPTIDE DEFORMYLASE"/>
    <property type="match status" value="1"/>
</dbReference>
<dbReference type="GO" id="GO:0042586">
    <property type="term" value="F:peptide deformylase activity"/>
    <property type="evidence" value="ECO:0007669"/>
    <property type="project" value="UniProtKB-UniRule"/>
</dbReference>
<dbReference type="EMBL" id="MHSS01000008">
    <property type="protein sequence ID" value="OHA48171.1"/>
    <property type="molecule type" value="Genomic_DNA"/>
</dbReference>
<dbReference type="Pfam" id="PF01327">
    <property type="entry name" value="Pep_deformylase"/>
    <property type="match status" value="1"/>
</dbReference>
<dbReference type="AlphaFoldDB" id="A0A1G2PKK6"/>
<sequence>MAQTDIVPYTNRRIRRKGEALPKSTDVAVLVEQMRKAMKIHDGIGIAAPQIGEAVRVFIIEKKLFPGADLPSDVFINPKILRKGFKREISEEGCLSVPNVFGQVSRSLKITIEAFDQNWKRFRLSTQELLARVLQHELDHLDGTLFIDKADADTLHEVVYDKEGKPTLRPWTQKSKIQNPNDKTNSNF</sequence>
<keyword evidence="2" id="KW-0378">Hydrolase</keyword>
<feature type="region of interest" description="Disordered" evidence="3">
    <location>
        <begin position="169"/>
        <end position="188"/>
    </location>
</feature>
<evidence type="ECO:0000256" key="3">
    <source>
        <dbReference type="SAM" id="MobiDB-lite"/>
    </source>
</evidence>
<dbReference type="GO" id="GO:0006412">
    <property type="term" value="P:translation"/>
    <property type="evidence" value="ECO:0007669"/>
    <property type="project" value="UniProtKB-UniRule"/>
</dbReference>
<organism evidence="4 5">
    <name type="scientific">Candidatus Terrybacteria bacterium RIFCSPHIGHO2_01_FULL_48_17</name>
    <dbReference type="NCBI Taxonomy" id="1802362"/>
    <lineage>
        <taxon>Bacteria</taxon>
        <taxon>Candidatus Terryibacteriota</taxon>
    </lineage>
</organism>
<dbReference type="HAMAP" id="MF_00163">
    <property type="entry name" value="Pep_deformylase"/>
    <property type="match status" value="1"/>
</dbReference>
<dbReference type="PRINTS" id="PR01576">
    <property type="entry name" value="PDEFORMYLASE"/>
</dbReference>
<dbReference type="InterPro" id="IPR036821">
    <property type="entry name" value="Peptide_deformylase_sf"/>
</dbReference>
<dbReference type="NCBIfam" id="NF001159">
    <property type="entry name" value="PRK00150.1-3"/>
    <property type="match status" value="1"/>
</dbReference>
<dbReference type="GO" id="GO:0046872">
    <property type="term" value="F:metal ion binding"/>
    <property type="evidence" value="ECO:0007669"/>
    <property type="project" value="UniProtKB-KW"/>
</dbReference>
<keyword evidence="2" id="KW-0479">Metal-binding</keyword>
<evidence type="ECO:0000256" key="2">
    <source>
        <dbReference type="HAMAP-Rule" id="MF_00163"/>
    </source>
</evidence>
<feature type="compositionally biased region" description="Polar residues" evidence="3">
    <location>
        <begin position="170"/>
        <end position="188"/>
    </location>
</feature>
<comment type="cofactor">
    <cofactor evidence="2">
        <name>Fe(2+)</name>
        <dbReference type="ChEBI" id="CHEBI:29033"/>
    </cofactor>
    <text evidence="2">Binds 1 Fe(2+) ion.</text>
</comment>
<dbReference type="InterPro" id="IPR023635">
    <property type="entry name" value="Peptide_deformylase"/>
</dbReference>
<accession>A0A1G2PKK6</accession>